<organism evidence="7 8">
    <name type="scientific">Xanthomonas axonopodis</name>
    <dbReference type="NCBI Taxonomy" id="53413"/>
    <lineage>
        <taxon>Bacteria</taxon>
        <taxon>Pseudomonadati</taxon>
        <taxon>Pseudomonadota</taxon>
        <taxon>Gammaproteobacteria</taxon>
        <taxon>Lysobacterales</taxon>
        <taxon>Lysobacteraceae</taxon>
        <taxon>Xanthomonas</taxon>
    </lineage>
</organism>
<proteinExistence type="inferred from homology"/>
<dbReference type="OrthoDB" id="9809354at2"/>
<dbReference type="RefSeq" id="WP_054319907.1">
    <property type="nucleotide sequence ID" value="NZ_JFAQ01000146.1"/>
</dbReference>
<dbReference type="PATRIC" id="fig|53413.25.peg.956"/>
<reference evidence="7 8" key="1">
    <citation type="submission" date="2014-02" db="EMBL/GenBank/DDBJ databases">
        <title>Genome sequence of Xanthomonas axonopodis DSM 3585 (T).</title>
        <authorList>
            <person name="Midha S."/>
            <person name="Patil P.B."/>
        </authorList>
    </citation>
    <scope>NUCLEOTIDE SEQUENCE [LARGE SCALE GENOMIC DNA]</scope>
    <source>
        <strain evidence="7 8">DSM 3585</strain>
    </source>
</reference>
<dbReference type="CDD" id="cd00433">
    <property type="entry name" value="Peptidase_M17"/>
    <property type="match status" value="1"/>
</dbReference>
<evidence type="ECO:0000256" key="3">
    <source>
        <dbReference type="ARBA" id="ARBA00022670"/>
    </source>
</evidence>
<dbReference type="Pfam" id="PF21337">
    <property type="entry name" value="Peptidase_M17_N_1"/>
    <property type="match status" value="1"/>
</dbReference>
<evidence type="ECO:0000256" key="4">
    <source>
        <dbReference type="ARBA" id="ARBA00022801"/>
    </source>
</evidence>
<dbReference type="InterPro" id="IPR048816">
    <property type="entry name" value="Peptidase_M17_N_1"/>
</dbReference>
<sequence length="465" mass="49793">MSHLTGFTDPTAAALPLYVLDREGFTRWCAEQPTRVLSWAQAQRFDAAPGSVLLLPGDNGLAGAILGIGDRADAYAYAHAPMTLPPASRWTLANPLSDAEQALLHLGWGLGAYRFSRYRKVPRAPAELAATPSAHTHALIQACLRVRDWVNTPTEDMGPQHLEEATRTLAQAHGAQVDAIVGDALLAQNFPTIHAVGRASHRAPRLIQLQWGDTAHPHLVLVGKGVCFDTGGLDLKPADGMRNMKKDMGGAAHALALAGLVMAQQLPVRLTLLIAAVENAVGPEAFRPGEVITTRAGVTVEVDNTDAEGRLVLCDALSYATEQHPDLILDFATLTGAARIALGPDLPALFANDDALAQAWISAGEQARDPVWRMPLWRPYLRYLNSHVADMANAGSRMAGAVTAALYLERFVAPGQPWAHLDVYAWNDSDRPGRPAGGEALALRSAFAMLQQRYGGRARAALQSG</sequence>
<dbReference type="GO" id="GO:0005737">
    <property type="term" value="C:cytoplasm"/>
    <property type="evidence" value="ECO:0007669"/>
    <property type="project" value="InterPro"/>
</dbReference>
<dbReference type="PANTHER" id="PTHR11963">
    <property type="entry name" value="LEUCINE AMINOPEPTIDASE-RELATED"/>
    <property type="match status" value="1"/>
</dbReference>
<name>A0A0P6W2P3_9XANT</name>
<feature type="domain" description="Cytosol aminopeptidase" evidence="6">
    <location>
        <begin position="304"/>
        <end position="311"/>
    </location>
</feature>
<comment type="caution">
    <text evidence="7">The sequence shown here is derived from an EMBL/GenBank/DDBJ whole genome shotgun (WGS) entry which is preliminary data.</text>
</comment>
<gene>
    <name evidence="7" type="ORF">XAXN_13765</name>
</gene>
<keyword evidence="4" id="KW-0378">Hydrolase</keyword>
<dbReference type="GO" id="GO:0006508">
    <property type="term" value="P:proteolysis"/>
    <property type="evidence" value="ECO:0007669"/>
    <property type="project" value="UniProtKB-KW"/>
</dbReference>
<evidence type="ECO:0000259" key="6">
    <source>
        <dbReference type="PROSITE" id="PS00631"/>
    </source>
</evidence>
<protein>
    <submittedName>
        <fullName evidence="7">Cytochrome C oxidase subunit II</fullName>
    </submittedName>
</protein>
<dbReference type="Gene3D" id="3.40.630.10">
    <property type="entry name" value="Zn peptidases"/>
    <property type="match status" value="1"/>
</dbReference>
<dbReference type="PRINTS" id="PR00481">
    <property type="entry name" value="LAMNOPPTDASE"/>
</dbReference>
<evidence type="ECO:0000313" key="7">
    <source>
        <dbReference type="EMBL" id="KPL48427.1"/>
    </source>
</evidence>
<dbReference type="Gene3D" id="3.40.220.10">
    <property type="entry name" value="Leucine Aminopeptidase, subunit E, domain 1"/>
    <property type="match status" value="1"/>
</dbReference>
<dbReference type="EMBL" id="JFAQ01000146">
    <property type="protein sequence ID" value="KPL48427.1"/>
    <property type="molecule type" value="Genomic_DNA"/>
</dbReference>
<keyword evidence="3" id="KW-0645">Protease</keyword>
<dbReference type="PANTHER" id="PTHR11963:SF20">
    <property type="entry name" value="PEPTIDASE B"/>
    <property type="match status" value="1"/>
</dbReference>
<dbReference type="InterPro" id="IPR011356">
    <property type="entry name" value="Leucine_aapep/pepB"/>
</dbReference>
<dbReference type="AlphaFoldDB" id="A0A0P6W2P3"/>
<evidence type="ECO:0000256" key="1">
    <source>
        <dbReference type="ARBA" id="ARBA00009528"/>
    </source>
</evidence>
<evidence type="ECO:0000256" key="2">
    <source>
        <dbReference type="ARBA" id="ARBA00022438"/>
    </source>
</evidence>
<dbReference type="PROSITE" id="PS00631">
    <property type="entry name" value="CYTOSOL_AP"/>
    <property type="match status" value="1"/>
</dbReference>
<dbReference type="InterPro" id="IPR043472">
    <property type="entry name" value="Macro_dom-like"/>
</dbReference>
<dbReference type="SUPFAM" id="SSF53187">
    <property type="entry name" value="Zn-dependent exopeptidases"/>
    <property type="match status" value="1"/>
</dbReference>
<accession>A0A0P6W2P3</accession>
<evidence type="ECO:0000256" key="5">
    <source>
        <dbReference type="ARBA" id="ARBA00023211"/>
    </source>
</evidence>
<dbReference type="Pfam" id="PF00883">
    <property type="entry name" value="Peptidase_M17"/>
    <property type="match status" value="1"/>
</dbReference>
<dbReference type="InterPro" id="IPR000819">
    <property type="entry name" value="Peptidase_M17_C"/>
</dbReference>
<dbReference type="GO" id="GO:0030145">
    <property type="term" value="F:manganese ion binding"/>
    <property type="evidence" value="ECO:0007669"/>
    <property type="project" value="InterPro"/>
</dbReference>
<dbReference type="Proteomes" id="UP000054035">
    <property type="component" value="Unassembled WGS sequence"/>
</dbReference>
<evidence type="ECO:0000313" key="8">
    <source>
        <dbReference type="Proteomes" id="UP000054035"/>
    </source>
</evidence>
<dbReference type="GO" id="GO:0070006">
    <property type="term" value="F:metalloaminopeptidase activity"/>
    <property type="evidence" value="ECO:0007669"/>
    <property type="project" value="InterPro"/>
</dbReference>
<keyword evidence="5" id="KW-0464">Manganese</keyword>
<comment type="similarity">
    <text evidence="1">Belongs to the peptidase M17 family.</text>
</comment>
<keyword evidence="2" id="KW-0031">Aminopeptidase</keyword>